<dbReference type="AlphaFoldDB" id="A0A024EDM9"/>
<reference evidence="1 2" key="1">
    <citation type="journal article" date="2012" name="J. Bacteriol.">
        <title>Genome sequence of cold-adapted Pseudomonas mandelii strain JR-1.</title>
        <authorList>
            <person name="Jang S.H."/>
            <person name="Kim J."/>
            <person name="Kim J."/>
            <person name="Hong S."/>
            <person name="Lee C."/>
        </authorList>
    </citation>
    <scope>NUCLEOTIDE SEQUENCE [LARGE SCALE GENOMIC DNA]</scope>
    <source>
        <strain evidence="1 2">JR-1</strain>
    </source>
</reference>
<protein>
    <submittedName>
        <fullName evidence="1">RNA polymerase sigma-32 factor</fullName>
    </submittedName>
</protein>
<gene>
    <name evidence="1" type="primary">rpoH</name>
    <name evidence="1" type="ORF">OU5_3833</name>
</gene>
<proteinExistence type="predicted"/>
<dbReference type="Proteomes" id="UP000026913">
    <property type="component" value="Chromosome"/>
</dbReference>
<accession>A0A024EDM9</accession>
<organism evidence="1 2">
    <name type="scientific">Pseudomonas mandelii JR-1</name>
    <dbReference type="NCBI Taxonomy" id="1147786"/>
    <lineage>
        <taxon>Bacteria</taxon>
        <taxon>Pseudomonadati</taxon>
        <taxon>Pseudomonadota</taxon>
        <taxon>Gammaproteobacteria</taxon>
        <taxon>Pseudomonadales</taxon>
        <taxon>Pseudomonadaceae</taxon>
        <taxon>Pseudomonas</taxon>
    </lineage>
</organism>
<evidence type="ECO:0000313" key="1">
    <source>
        <dbReference type="EMBL" id="AHZ70912.1"/>
    </source>
</evidence>
<evidence type="ECO:0000313" key="2">
    <source>
        <dbReference type="Proteomes" id="UP000026913"/>
    </source>
</evidence>
<sequence>MHIGLQVRTRDQSICRLQRIGHTKKPPTYITRAVQHCEN</sequence>
<dbReference type="HOGENOM" id="CLU_3315578_0_0_6"/>
<dbReference type="KEGG" id="pman:OU5_3833"/>
<name>A0A024EDM9_9PSED</name>
<dbReference type="EMBL" id="CP005960">
    <property type="protein sequence ID" value="AHZ70912.1"/>
    <property type="molecule type" value="Genomic_DNA"/>
</dbReference>